<evidence type="ECO:0000256" key="2">
    <source>
        <dbReference type="ARBA" id="ARBA00023125"/>
    </source>
</evidence>
<reference evidence="5 6" key="1">
    <citation type="journal article" date="2003" name="Int. J. Syst. Evol. Microbiol.">
        <title>Towards a standardized format for the description of a novel species (of an established genus): Ochrobactrum gallinifaecis sp. nov.</title>
        <authorList>
            <person name="Kampfer P."/>
            <person name="Buczolits S."/>
            <person name="Albrecht A."/>
            <person name="Busse H.J."/>
            <person name="Stackebrandt E."/>
        </authorList>
    </citation>
    <scope>NUCLEOTIDE SEQUENCE [LARGE SCALE GENOMIC DNA]</scope>
    <source>
        <strain evidence="5 6">ISO 196</strain>
    </source>
</reference>
<evidence type="ECO:0000313" key="6">
    <source>
        <dbReference type="Proteomes" id="UP000315388"/>
    </source>
</evidence>
<dbReference type="PANTHER" id="PTHR43537">
    <property type="entry name" value="TRANSCRIPTIONAL REGULATOR, GNTR FAMILY"/>
    <property type="match status" value="1"/>
</dbReference>
<accession>A0A502BP07</accession>
<dbReference type="OrthoDB" id="9810548at2"/>
<dbReference type="Gene3D" id="1.20.120.530">
    <property type="entry name" value="GntR ligand-binding domain-like"/>
    <property type="match status" value="1"/>
</dbReference>
<protein>
    <submittedName>
        <fullName evidence="5">GntR family transcriptional regulator</fullName>
    </submittedName>
</protein>
<dbReference type="Proteomes" id="UP000315388">
    <property type="component" value="Unassembled WGS sequence"/>
</dbReference>
<dbReference type="RefSeq" id="WP_140904819.1">
    <property type="nucleotide sequence ID" value="NZ_JBHTMD010000013.1"/>
</dbReference>
<dbReference type="InterPro" id="IPR000524">
    <property type="entry name" value="Tscrpt_reg_HTH_GntR"/>
</dbReference>
<dbReference type="SUPFAM" id="SSF46785">
    <property type="entry name" value="Winged helix' DNA-binding domain"/>
    <property type="match status" value="1"/>
</dbReference>
<sequence>MTSIQPAIERRTIASQVTERLRSKILSGELAIGQRLRQEQLAAELGVSRVPVREALNQLEAEGLILVEANKGAVVKGISVEALSEMYELRAHIEEWLIALAIPRASEADYESAARILDEMLSESSPVHWTSQNWKFHETLYRPSARTQSLDMLDRLYKNTYRHFPVPVRFTLGIEAMDTEHRELLALYKAKDIVAAQKYLRQHIMRGASSLVERMLAAQNTET</sequence>
<dbReference type="PRINTS" id="PR00035">
    <property type="entry name" value="HTHGNTR"/>
</dbReference>
<evidence type="ECO:0000259" key="4">
    <source>
        <dbReference type="PROSITE" id="PS50949"/>
    </source>
</evidence>
<proteinExistence type="predicted"/>
<keyword evidence="3" id="KW-0804">Transcription</keyword>
<evidence type="ECO:0000313" key="5">
    <source>
        <dbReference type="EMBL" id="TPF75381.1"/>
    </source>
</evidence>
<dbReference type="InterPro" id="IPR036390">
    <property type="entry name" value="WH_DNA-bd_sf"/>
</dbReference>
<name>A0A502BP07_9HYPH</name>
<keyword evidence="2" id="KW-0238">DNA-binding</keyword>
<dbReference type="SMART" id="SM00345">
    <property type="entry name" value="HTH_GNTR"/>
    <property type="match status" value="1"/>
</dbReference>
<dbReference type="SUPFAM" id="SSF48008">
    <property type="entry name" value="GntR ligand-binding domain-like"/>
    <property type="match status" value="1"/>
</dbReference>
<dbReference type="SMART" id="SM00895">
    <property type="entry name" value="FCD"/>
    <property type="match status" value="1"/>
</dbReference>
<organism evidence="5 6">
    <name type="scientific">Brucella gallinifaecis</name>
    <dbReference type="NCBI Taxonomy" id="215590"/>
    <lineage>
        <taxon>Bacteria</taxon>
        <taxon>Pseudomonadati</taxon>
        <taxon>Pseudomonadota</taxon>
        <taxon>Alphaproteobacteria</taxon>
        <taxon>Hyphomicrobiales</taxon>
        <taxon>Brucellaceae</taxon>
        <taxon>Brucella/Ochrobactrum group</taxon>
        <taxon>Brucella</taxon>
    </lineage>
</organism>
<keyword evidence="6" id="KW-1185">Reference proteome</keyword>
<dbReference type="InterPro" id="IPR036388">
    <property type="entry name" value="WH-like_DNA-bd_sf"/>
</dbReference>
<keyword evidence="1" id="KW-0805">Transcription regulation</keyword>
<dbReference type="GO" id="GO:0003700">
    <property type="term" value="F:DNA-binding transcription factor activity"/>
    <property type="evidence" value="ECO:0007669"/>
    <property type="project" value="InterPro"/>
</dbReference>
<feature type="domain" description="HTH gntR-type" evidence="4">
    <location>
        <begin position="11"/>
        <end position="78"/>
    </location>
</feature>
<dbReference type="InterPro" id="IPR011711">
    <property type="entry name" value="GntR_C"/>
</dbReference>
<dbReference type="PANTHER" id="PTHR43537:SF41">
    <property type="entry name" value="TRANSCRIPTIONAL REGULATORY PROTEIN"/>
    <property type="match status" value="1"/>
</dbReference>
<dbReference type="Gene3D" id="1.10.10.10">
    <property type="entry name" value="Winged helix-like DNA-binding domain superfamily/Winged helix DNA-binding domain"/>
    <property type="match status" value="1"/>
</dbReference>
<dbReference type="EMBL" id="VEWJ01000005">
    <property type="protein sequence ID" value="TPF75381.1"/>
    <property type="molecule type" value="Genomic_DNA"/>
</dbReference>
<dbReference type="InterPro" id="IPR008920">
    <property type="entry name" value="TF_FadR/GntR_C"/>
</dbReference>
<comment type="caution">
    <text evidence="5">The sequence shown here is derived from an EMBL/GenBank/DDBJ whole genome shotgun (WGS) entry which is preliminary data.</text>
</comment>
<dbReference type="GO" id="GO:0003677">
    <property type="term" value="F:DNA binding"/>
    <property type="evidence" value="ECO:0007669"/>
    <property type="project" value="UniProtKB-KW"/>
</dbReference>
<dbReference type="Pfam" id="PF00392">
    <property type="entry name" value="GntR"/>
    <property type="match status" value="1"/>
</dbReference>
<gene>
    <name evidence="5" type="ORF">FHY56_08935</name>
</gene>
<evidence type="ECO:0000256" key="1">
    <source>
        <dbReference type="ARBA" id="ARBA00023015"/>
    </source>
</evidence>
<dbReference type="AlphaFoldDB" id="A0A502BP07"/>
<dbReference type="Pfam" id="PF07729">
    <property type="entry name" value="FCD"/>
    <property type="match status" value="1"/>
</dbReference>
<evidence type="ECO:0000256" key="3">
    <source>
        <dbReference type="ARBA" id="ARBA00023163"/>
    </source>
</evidence>
<dbReference type="PROSITE" id="PS50949">
    <property type="entry name" value="HTH_GNTR"/>
    <property type="match status" value="1"/>
</dbReference>
<dbReference type="CDD" id="cd07377">
    <property type="entry name" value="WHTH_GntR"/>
    <property type="match status" value="1"/>
</dbReference>